<keyword evidence="6" id="KW-1133">Transmembrane helix</keyword>
<sequence>MSTDVWKEYVWGAMAGVFGETVMHPIDTLKTRIQSGSSAGIRNHNVIREGFKGILVRDGARGFYRGVIPGMTGSFVTGATYFGFIETSKDWLNVHHPSLTGPWAHFLAGATGDTIGSVVYVPCEVIKQRMQIQGTKKSWQSAMTQLNRAPGGSYYYSGVLSAAKHILRNEGVQGLYAGYFSTLARDVPFAGFQIMFYEAFRKGVEWKHVRLSRPGSVQTKYEFGSHEELFLGGAAGGLSAFLTTPMDVIKTRVQVQGTNVRYKGWLDALQTIWKEEGVSGLFKGAVPRIMWFVPAAGLTFMSVEFLRKSFNEVPEPDFGVVPSPTKLPTRSSNSTSSRRESASASNVDLASLTSSRPPLGEQVR</sequence>
<dbReference type="PANTHER" id="PTHR45667">
    <property type="entry name" value="S-ADENOSYLMETHIONINE MITOCHONDRIAL CARRIER PROTEIN"/>
    <property type="match status" value="1"/>
</dbReference>
<protein>
    <recommendedName>
        <fullName evidence="13">Mitochondrial carrier protein</fullName>
    </recommendedName>
</protein>
<comment type="caution">
    <text evidence="11">The sequence shown here is derived from an EMBL/GenBank/DDBJ whole genome shotgun (WGS) entry which is preliminary data.</text>
</comment>
<feature type="repeat" description="Solcar" evidence="8">
    <location>
        <begin position="3"/>
        <end position="91"/>
    </location>
</feature>
<dbReference type="FunFam" id="1.50.40.10:FF:000113">
    <property type="entry name" value="Mitochondrial substrate carrier family protein"/>
    <property type="match status" value="1"/>
</dbReference>
<evidence type="ECO:0000256" key="2">
    <source>
        <dbReference type="ARBA" id="ARBA00006375"/>
    </source>
</evidence>
<keyword evidence="4 8" id="KW-0812">Transmembrane</keyword>
<dbReference type="InterPro" id="IPR023395">
    <property type="entry name" value="MCP_dom_sf"/>
</dbReference>
<feature type="compositionally biased region" description="Low complexity" evidence="10">
    <location>
        <begin position="329"/>
        <end position="346"/>
    </location>
</feature>
<evidence type="ECO:0000256" key="4">
    <source>
        <dbReference type="ARBA" id="ARBA00022692"/>
    </source>
</evidence>
<accession>A0ABD1ZJV0</accession>
<dbReference type="PROSITE" id="PS50920">
    <property type="entry name" value="SOLCAR"/>
    <property type="match status" value="3"/>
</dbReference>
<proteinExistence type="inferred from homology"/>
<feature type="repeat" description="Solcar" evidence="8">
    <location>
        <begin position="100"/>
        <end position="203"/>
    </location>
</feature>
<dbReference type="AlphaFoldDB" id="A0ABD1ZJV0"/>
<evidence type="ECO:0000313" key="11">
    <source>
        <dbReference type="EMBL" id="KAL2651610.1"/>
    </source>
</evidence>
<dbReference type="InterPro" id="IPR002067">
    <property type="entry name" value="MCP"/>
</dbReference>
<dbReference type="PRINTS" id="PR00926">
    <property type="entry name" value="MITOCARRIER"/>
</dbReference>
<evidence type="ECO:0000313" key="12">
    <source>
        <dbReference type="Proteomes" id="UP001605036"/>
    </source>
</evidence>
<dbReference type="Pfam" id="PF00153">
    <property type="entry name" value="Mito_carr"/>
    <property type="match status" value="3"/>
</dbReference>
<evidence type="ECO:0000256" key="1">
    <source>
        <dbReference type="ARBA" id="ARBA00004141"/>
    </source>
</evidence>
<dbReference type="Gene3D" id="1.50.40.10">
    <property type="entry name" value="Mitochondrial carrier domain"/>
    <property type="match status" value="2"/>
</dbReference>
<feature type="repeat" description="Solcar" evidence="8">
    <location>
        <begin position="223"/>
        <end position="309"/>
    </location>
</feature>
<dbReference type="SUPFAM" id="SSF103506">
    <property type="entry name" value="Mitochondrial carrier"/>
    <property type="match status" value="1"/>
</dbReference>
<evidence type="ECO:0008006" key="13">
    <source>
        <dbReference type="Google" id="ProtNLM"/>
    </source>
</evidence>
<feature type="region of interest" description="Disordered" evidence="10">
    <location>
        <begin position="317"/>
        <end position="364"/>
    </location>
</feature>
<keyword evidence="12" id="KW-1185">Reference proteome</keyword>
<gene>
    <name evidence="11" type="ORF">R1flu_019738</name>
</gene>
<evidence type="ECO:0000256" key="9">
    <source>
        <dbReference type="RuleBase" id="RU000488"/>
    </source>
</evidence>
<evidence type="ECO:0000256" key="10">
    <source>
        <dbReference type="SAM" id="MobiDB-lite"/>
    </source>
</evidence>
<dbReference type="InterPro" id="IPR018108">
    <property type="entry name" value="MCP_transmembrane"/>
</dbReference>
<evidence type="ECO:0000256" key="8">
    <source>
        <dbReference type="PROSITE-ProRule" id="PRU00282"/>
    </source>
</evidence>
<keyword evidence="3 9" id="KW-0813">Transport</keyword>
<keyword evidence="5" id="KW-0677">Repeat</keyword>
<evidence type="ECO:0000256" key="7">
    <source>
        <dbReference type="ARBA" id="ARBA00023136"/>
    </source>
</evidence>
<dbReference type="EMBL" id="JBHFFA010000001">
    <property type="protein sequence ID" value="KAL2651610.1"/>
    <property type="molecule type" value="Genomic_DNA"/>
</dbReference>
<name>A0ABD1ZJV0_9MARC</name>
<evidence type="ECO:0000256" key="5">
    <source>
        <dbReference type="ARBA" id="ARBA00022737"/>
    </source>
</evidence>
<evidence type="ECO:0000256" key="3">
    <source>
        <dbReference type="ARBA" id="ARBA00022448"/>
    </source>
</evidence>
<dbReference type="Proteomes" id="UP001605036">
    <property type="component" value="Unassembled WGS sequence"/>
</dbReference>
<comment type="similarity">
    <text evidence="2 9">Belongs to the mitochondrial carrier (TC 2.A.29) family.</text>
</comment>
<evidence type="ECO:0000256" key="6">
    <source>
        <dbReference type="ARBA" id="ARBA00022989"/>
    </source>
</evidence>
<comment type="subcellular location">
    <subcellularLocation>
        <location evidence="1">Membrane</location>
        <topology evidence="1">Multi-pass membrane protein</topology>
    </subcellularLocation>
</comment>
<reference evidence="11 12" key="1">
    <citation type="submission" date="2024-09" db="EMBL/GenBank/DDBJ databases">
        <title>Chromosome-scale assembly of Riccia fluitans.</title>
        <authorList>
            <person name="Paukszto L."/>
            <person name="Sawicki J."/>
            <person name="Karawczyk K."/>
            <person name="Piernik-Szablinska J."/>
            <person name="Szczecinska M."/>
            <person name="Mazdziarz M."/>
        </authorList>
    </citation>
    <scope>NUCLEOTIDE SEQUENCE [LARGE SCALE GENOMIC DNA]</scope>
    <source>
        <strain evidence="11">Rf_01</strain>
        <tissue evidence="11">Aerial parts of the thallus</tissue>
    </source>
</reference>
<organism evidence="11 12">
    <name type="scientific">Riccia fluitans</name>
    <dbReference type="NCBI Taxonomy" id="41844"/>
    <lineage>
        <taxon>Eukaryota</taxon>
        <taxon>Viridiplantae</taxon>
        <taxon>Streptophyta</taxon>
        <taxon>Embryophyta</taxon>
        <taxon>Marchantiophyta</taxon>
        <taxon>Marchantiopsida</taxon>
        <taxon>Marchantiidae</taxon>
        <taxon>Marchantiales</taxon>
        <taxon>Ricciaceae</taxon>
        <taxon>Riccia</taxon>
    </lineage>
</organism>
<keyword evidence="7 8" id="KW-0472">Membrane</keyword>
<dbReference type="GO" id="GO:0016020">
    <property type="term" value="C:membrane"/>
    <property type="evidence" value="ECO:0007669"/>
    <property type="project" value="UniProtKB-SubCell"/>
</dbReference>